<comment type="catalytic activity">
    <reaction evidence="16">
        <text>Ca(2+)(out) + K(+)(out) + 4 Na(+)(in) = Ca(2+)(in) + K(+)(in) + 4 Na(+)(out)</text>
        <dbReference type="Rhea" id="RHEA:69967"/>
        <dbReference type="ChEBI" id="CHEBI:29101"/>
        <dbReference type="ChEBI" id="CHEBI:29103"/>
        <dbReference type="ChEBI" id="CHEBI:29108"/>
    </reaction>
</comment>
<feature type="domain" description="Sodium/calcium exchanger membrane region" evidence="25">
    <location>
        <begin position="131"/>
        <end position="273"/>
    </location>
</feature>
<dbReference type="NCBIfam" id="TIGR00367">
    <property type="entry name" value="calcium/sodium antiporter"/>
    <property type="match status" value="1"/>
</dbReference>
<feature type="compositionally biased region" description="Acidic residues" evidence="22">
    <location>
        <begin position="360"/>
        <end position="372"/>
    </location>
</feature>
<evidence type="ECO:0000256" key="19">
    <source>
        <dbReference type="ARBA" id="ARBA00042297"/>
    </source>
</evidence>
<evidence type="ECO:0000256" key="12">
    <source>
        <dbReference type="ARBA" id="ARBA00022989"/>
    </source>
</evidence>
<dbReference type="GO" id="GO:0060291">
    <property type="term" value="P:long-term synaptic potentiation"/>
    <property type="evidence" value="ECO:0007669"/>
    <property type="project" value="TreeGrafter"/>
</dbReference>
<feature type="transmembrane region" description="Helical" evidence="23">
    <location>
        <begin position="256"/>
        <end position="277"/>
    </location>
</feature>
<proteinExistence type="inferred from homology"/>
<evidence type="ECO:0000256" key="10">
    <source>
        <dbReference type="ARBA" id="ARBA00022837"/>
    </source>
</evidence>
<comment type="function">
    <text evidence="21">Calcium, potassium:sodium antiporter that transports 1 Ca(2+) and 1 K(+) in exchange for 4 Na(+). Critical component of the visual transduction cascade, controlling the calcium concentration of outer segments during light and darkness. Light causes a rapid lowering of cytosolic free calcium in the outer segment of both retinal rod and cone photoreceptors and the light-induced lowering of calcium is caused by extrusion via this protein which plays a key role in the process of light adaptation.</text>
</comment>
<feature type="transmembrane region" description="Helical" evidence="23">
    <location>
        <begin position="530"/>
        <end position="552"/>
    </location>
</feature>
<evidence type="ECO:0000256" key="14">
    <source>
        <dbReference type="ARBA" id="ARBA00023136"/>
    </source>
</evidence>
<feature type="domain" description="Sodium/calcium exchanger membrane region" evidence="25">
    <location>
        <begin position="431"/>
        <end position="576"/>
    </location>
</feature>
<sequence>MESTRTRQQQLILVKILFSGIFLCTSCNRIVGAEPTDIGKIADRSMAGFPDKYSTSSTPDNKGAETDSSFLDPIKHTALHSSLETSTSDPVPWDGNMTTAAPFQGRRVNMTYPKDLFSIEDRRRGWVVLHVFGIIYVYVSLLTVCDQFFVPSLGVIMETLAISDDVVGASFMAVGLSIPWFCVKLIQVVSGHILILAFDSVIGSAAFRMLFVIGTCALFSGKVLPLARWPFFRDLSFYVLGLILLIQFFLDSVVMWWENVILVTFYALYVIFLKYNAQAEQMLKTRFQKNKRGVTVSFVKEGEKVIAVRFDIIATLHSSHMQHSLKKSYPLLSCHLKWISFTIAGGKKIKKCNNAQGPADCDEGGGNEDNSDSNDTKPVQSKLLEGAEPLSLRWPDTRQKQATYVFLLPVILPLWLTVPDVRNQKSRKLFVVTYLVSIVWIGVFCYLVMWWAHQVFETFGVAGPIQFLVAVMSSPDLITSVIVAQKGLGDMAVSSNVSSNIFNIIASLPIESLLYSFIHGFLPVAVRTDGLLCATVLLFVMLLTVVISIISLKWKMKKLFGLTLVFFYGVFVVISVMMTIAAIKCPM</sequence>
<keyword evidence="8" id="KW-0716">Sensory transduction</keyword>
<keyword evidence="15" id="KW-0844">Vision</keyword>
<accession>A0A3Q2U2Q0</accession>
<keyword evidence="12 23" id="KW-1133">Transmembrane helix</keyword>
<evidence type="ECO:0000256" key="17">
    <source>
        <dbReference type="ARBA" id="ARBA00040585"/>
    </source>
</evidence>
<evidence type="ECO:0000256" key="11">
    <source>
        <dbReference type="ARBA" id="ARBA00022847"/>
    </source>
</evidence>
<dbReference type="AlphaFoldDB" id="A0A3Q2U2Q0"/>
<dbReference type="PANTHER" id="PTHR10846:SF36">
    <property type="entry name" value="SODIUM_POTASSIUM_CALCIUM EXCHANGER 1"/>
    <property type="match status" value="1"/>
</dbReference>
<dbReference type="GO" id="GO:0007601">
    <property type="term" value="P:visual perception"/>
    <property type="evidence" value="ECO:0007669"/>
    <property type="project" value="UniProtKB-KW"/>
</dbReference>
<keyword evidence="6" id="KW-0597">Phosphoprotein</keyword>
<dbReference type="InterPro" id="IPR004481">
    <property type="entry name" value="K/Na/Ca-exchanger"/>
</dbReference>
<dbReference type="Gene3D" id="1.20.1420.30">
    <property type="entry name" value="NCX, central ion-binding region"/>
    <property type="match status" value="2"/>
</dbReference>
<feature type="signal peptide" evidence="24">
    <location>
        <begin position="1"/>
        <end position="33"/>
    </location>
</feature>
<evidence type="ECO:0000256" key="1">
    <source>
        <dbReference type="ARBA" id="ARBA00004651"/>
    </source>
</evidence>
<dbReference type="GeneTree" id="ENSGT01030000234532"/>
<feature type="region of interest" description="Disordered" evidence="22">
    <location>
        <begin position="357"/>
        <end position="378"/>
    </location>
</feature>
<dbReference type="GO" id="GO:0006874">
    <property type="term" value="P:intracellular calcium ion homeostasis"/>
    <property type="evidence" value="ECO:0007669"/>
    <property type="project" value="TreeGrafter"/>
</dbReference>
<evidence type="ECO:0000256" key="2">
    <source>
        <dbReference type="ARBA" id="ARBA00005364"/>
    </source>
</evidence>
<keyword evidence="9 23" id="KW-0812">Transmembrane</keyword>
<keyword evidence="7" id="KW-0109">Calcium transport</keyword>
<evidence type="ECO:0000256" key="8">
    <source>
        <dbReference type="ARBA" id="ARBA00022606"/>
    </source>
</evidence>
<keyword evidence="11" id="KW-0769">Symport</keyword>
<dbReference type="STRING" id="8078.ENSFHEP00000023870"/>
<evidence type="ECO:0000256" key="18">
    <source>
        <dbReference type="ARBA" id="ARBA00042035"/>
    </source>
</evidence>
<feature type="transmembrane region" description="Helical" evidence="23">
    <location>
        <begin position="559"/>
        <end position="583"/>
    </location>
</feature>
<dbReference type="GO" id="GO:0015293">
    <property type="term" value="F:symporter activity"/>
    <property type="evidence" value="ECO:0007669"/>
    <property type="project" value="UniProtKB-KW"/>
</dbReference>
<evidence type="ECO:0000256" key="15">
    <source>
        <dbReference type="ARBA" id="ARBA00023305"/>
    </source>
</evidence>
<keyword evidence="3" id="KW-0813">Transport</keyword>
<dbReference type="InterPro" id="IPR004837">
    <property type="entry name" value="NaCa_Exmemb"/>
</dbReference>
<evidence type="ECO:0000256" key="3">
    <source>
        <dbReference type="ARBA" id="ARBA00022448"/>
    </source>
</evidence>
<dbReference type="GO" id="GO:0060292">
    <property type="term" value="P:long-term synaptic depression"/>
    <property type="evidence" value="ECO:0007669"/>
    <property type="project" value="TreeGrafter"/>
</dbReference>
<evidence type="ECO:0000256" key="13">
    <source>
        <dbReference type="ARBA" id="ARBA00023065"/>
    </source>
</evidence>
<keyword evidence="14 23" id="KW-0472">Membrane</keyword>
<keyword evidence="24" id="KW-0732">Signal</keyword>
<reference evidence="26" key="1">
    <citation type="submission" date="2025-08" db="UniProtKB">
        <authorList>
            <consortium name="Ensembl"/>
        </authorList>
    </citation>
    <scope>IDENTIFICATION</scope>
</reference>
<feature type="chain" id="PRO_5018543218" description="Sodium/potassium/calcium exchanger 1" evidence="24">
    <location>
        <begin position="34"/>
        <end position="587"/>
    </location>
</feature>
<evidence type="ECO:0000256" key="4">
    <source>
        <dbReference type="ARBA" id="ARBA00022449"/>
    </source>
</evidence>
<dbReference type="GO" id="GO:0008273">
    <property type="term" value="F:calcium, potassium:sodium antiporter activity"/>
    <property type="evidence" value="ECO:0007669"/>
    <property type="project" value="TreeGrafter"/>
</dbReference>
<dbReference type="Ensembl" id="ENSFHET00000009266.1">
    <property type="protein sequence ID" value="ENSFHEP00000023870.1"/>
    <property type="gene ID" value="ENSFHEG00000005166.1"/>
</dbReference>
<evidence type="ECO:0000256" key="7">
    <source>
        <dbReference type="ARBA" id="ARBA00022568"/>
    </source>
</evidence>
<evidence type="ECO:0000313" key="27">
    <source>
        <dbReference type="Proteomes" id="UP000265000"/>
    </source>
</evidence>
<keyword evidence="10" id="KW-0106">Calcium</keyword>
<feature type="transmembrane region" description="Helical" evidence="23">
    <location>
        <begin position="465"/>
        <end position="485"/>
    </location>
</feature>
<feature type="transmembrane region" description="Helical" evidence="23">
    <location>
        <begin position="429"/>
        <end position="453"/>
    </location>
</feature>
<keyword evidence="27" id="KW-1185">Reference proteome</keyword>
<feature type="transmembrane region" description="Helical" evidence="23">
    <location>
        <begin position="166"/>
        <end position="187"/>
    </location>
</feature>
<comment type="subcellular location">
    <subcellularLocation>
        <location evidence="1">Cell membrane</location>
        <topology evidence="1">Multi-pass membrane protein</topology>
    </subcellularLocation>
</comment>
<name>A0A3Q2U2Q0_FUNHE</name>
<dbReference type="GO" id="GO:0005262">
    <property type="term" value="F:calcium channel activity"/>
    <property type="evidence" value="ECO:0007669"/>
    <property type="project" value="TreeGrafter"/>
</dbReference>
<evidence type="ECO:0000256" key="21">
    <source>
        <dbReference type="ARBA" id="ARBA00045976"/>
    </source>
</evidence>
<comment type="similarity">
    <text evidence="2">Belongs to the Ca(2+):cation antiporter (CaCA) (TC 2.A.19) family. SLC24A subfamily.</text>
</comment>
<evidence type="ECO:0000313" key="26">
    <source>
        <dbReference type="Ensembl" id="ENSFHEP00000023870.1"/>
    </source>
</evidence>
<evidence type="ECO:0000256" key="5">
    <source>
        <dbReference type="ARBA" id="ARBA00022475"/>
    </source>
</evidence>
<evidence type="ECO:0000256" key="16">
    <source>
        <dbReference type="ARBA" id="ARBA00033627"/>
    </source>
</evidence>
<evidence type="ECO:0000256" key="24">
    <source>
        <dbReference type="SAM" id="SignalP"/>
    </source>
</evidence>
<dbReference type="Proteomes" id="UP000265000">
    <property type="component" value="Unplaced"/>
</dbReference>
<dbReference type="PANTHER" id="PTHR10846">
    <property type="entry name" value="SODIUM/POTASSIUM/CALCIUM EXCHANGER"/>
    <property type="match status" value="1"/>
</dbReference>
<evidence type="ECO:0000256" key="6">
    <source>
        <dbReference type="ARBA" id="ARBA00022553"/>
    </source>
</evidence>
<dbReference type="Pfam" id="PF01699">
    <property type="entry name" value="Na_Ca_ex"/>
    <property type="match status" value="2"/>
</dbReference>
<evidence type="ECO:0000256" key="9">
    <source>
        <dbReference type="ARBA" id="ARBA00022692"/>
    </source>
</evidence>
<dbReference type="InterPro" id="IPR044880">
    <property type="entry name" value="NCX_ion-bd_dom_sf"/>
</dbReference>
<evidence type="ECO:0000259" key="25">
    <source>
        <dbReference type="Pfam" id="PF01699"/>
    </source>
</evidence>
<dbReference type="GO" id="GO:0005886">
    <property type="term" value="C:plasma membrane"/>
    <property type="evidence" value="ECO:0007669"/>
    <property type="project" value="UniProtKB-SubCell"/>
</dbReference>
<evidence type="ECO:0000256" key="23">
    <source>
        <dbReference type="SAM" id="Phobius"/>
    </source>
</evidence>
<evidence type="ECO:0000256" key="20">
    <source>
        <dbReference type="ARBA" id="ARBA00042684"/>
    </source>
</evidence>
<protein>
    <recommendedName>
        <fullName evidence="17">Sodium/potassium/calcium exchanger 1</fullName>
    </recommendedName>
    <alternativeName>
        <fullName evidence="18">Na(+)/K(+)/Ca(2+)-exchange protein 1</fullName>
    </alternativeName>
    <alternativeName>
        <fullName evidence="19">Retinal rod Na-Ca+K exchanger</fullName>
    </alternativeName>
    <alternativeName>
        <fullName evidence="20">Solute carrier family 24 member 1</fullName>
    </alternativeName>
</protein>
<keyword evidence="4" id="KW-0050">Antiport</keyword>
<evidence type="ECO:0000256" key="22">
    <source>
        <dbReference type="SAM" id="MobiDB-lite"/>
    </source>
</evidence>
<keyword evidence="5" id="KW-1003">Cell membrane</keyword>
<keyword evidence="13" id="KW-0406">Ion transport</keyword>
<reference evidence="26" key="2">
    <citation type="submission" date="2025-09" db="UniProtKB">
        <authorList>
            <consortium name="Ensembl"/>
        </authorList>
    </citation>
    <scope>IDENTIFICATION</scope>
</reference>
<feature type="transmembrane region" description="Helical" evidence="23">
    <location>
        <begin position="497"/>
        <end position="518"/>
    </location>
</feature>
<feature type="transmembrane region" description="Helical" evidence="23">
    <location>
        <begin position="126"/>
        <end position="145"/>
    </location>
</feature>
<organism evidence="26 27">
    <name type="scientific">Fundulus heteroclitus</name>
    <name type="common">Killifish</name>
    <name type="synonym">Mummichog</name>
    <dbReference type="NCBI Taxonomy" id="8078"/>
    <lineage>
        <taxon>Eukaryota</taxon>
        <taxon>Metazoa</taxon>
        <taxon>Chordata</taxon>
        <taxon>Craniata</taxon>
        <taxon>Vertebrata</taxon>
        <taxon>Euteleostomi</taxon>
        <taxon>Actinopterygii</taxon>
        <taxon>Neopterygii</taxon>
        <taxon>Teleostei</taxon>
        <taxon>Neoteleostei</taxon>
        <taxon>Acanthomorphata</taxon>
        <taxon>Ovalentaria</taxon>
        <taxon>Atherinomorphae</taxon>
        <taxon>Cyprinodontiformes</taxon>
        <taxon>Fundulidae</taxon>
        <taxon>Fundulus</taxon>
    </lineage>
</organism>